<evidence type="ECO:0000313" key="4">
    <source>
        <dbReference type="Proteomes" id="UP001146120"/>
    </source>
</evidence>
<dbReference type="PROSITE" id="PS50013">
    <property type="entry name" value="CHROMO_2"/>
    <property type="match status" value="1"/>
</dbReference>
<name>A0AAV2ZCE7_9STRA</name>
<feature type="domain" description="Chromo" evidence="2">
    <location>
        <begin position="1"/>
        <end position="77"/>
    </location>
</feature>
<proteinExistence type="predicted"/>
<organism evidence="3 4">
    <name type="scientific">Lagenidium giganteum</name>
    <dbReference type="NCBI Taxonomy" id="4803"/>
    <lineage>
        <taxon>Eukaryota</taxon>
        <taxon>Sar</taxon>
        <taxon>Stramenopiles</taxon>
        <taxon>Oomycota</taxon>
        <taxon>Peronosporomycetes</taxon>
        <taxon>Pythiales</taxon>
        <taxon>Pythiaceae</taxon>
    </lineage>
</organism>
<protein>
    <recommendedName>
        <fullName evidence="2">Chromo domain-containing protein</fullName>
    </recommendedName>
</protein>
<sequence length="94" mass="10880">VDRIVAHEDRPKPTPRRRRGASDAQSAVVIDRFFRVRWLGYRAPGDTWKPRGALLADVPDLVREYKPRGAARPVRYSCRLRWSRPIEPRSSSLS</sequence>
<reference evidence="3" key="2">
    <citation type="journal article" date="2023" name="Microbiol Resour">
        <title>Decontamination and Annotation of the Draft Genome Sequence of the Oomycete Lagenidium giganteum ARSEF 373.</title>
        <authorList>
            <person name="Morgan W.R."/>
            <person name="Tartar A."/>
        </authorList>
    </citation>
    <scope>NUCLEOTIDE SEQUENCE</scope>
    <source>
        <strain evidence="3">ARSEF 373</strain>
    </source>
</reference>
<dbReference type="InterPro" id="IPR000953">
    <property type="entry name" value="Chromo/chromo_shadow_dom"/>
</dbReference>
<gene>
    <name evidence="3" type="ORF">N0F65_006160</name>
</gene>
<reference evidence="3" key="1">
    <citation type="submission" date="2022-11" db="EMBL/GenBank/DDBJ databases">
        <authorList>
            <person name="Morgan W.R."/>
            <person name="Tartar A."/>
        </authorList>
    </citation>
    <scope>NUCLEOTIDE SEQUENCE</scope>
    <source>
        <strain evidence="3">ARSEF 373</strain>
    </source>
</reference>
<dbReference type="Proteomes" id="UP001146120">
    <property type="component" value="Unassembled WGS sequence"/>
</dbReference>
<feature type="compositionally biased region" description="Basic and acidic residues" evidence="1">
    <location>
        <begin position="1"/>
        <end position="12"/>
    </location>
</feature>
<dbReference type="EMBL" id="DAKRPA010000033">
    <property type="protein sequence ID" value="DBA02285.1"/>
    <property type="molecule type" value="Genomic_DNA"/>
</dbReference>
<evidence type="ECO:0000256" key="1">
    <source>
        <dbReference type="SAM" id="MobiDB-lite"/>
    </source>
</evidence>
<dbReference type="Gene3D" id="2.40.50.40">
    <property type="match status" value="1"/>
</dbReference>
<keyword evidence="4" id="KW-1185">Reference proteome</keyword>
<dbReference type="AlphaFoldDB" id="A0AAV2ZCE7"/>
<dbReference type="SUPFAM" id="SSF54160">
    <property type="entry name" value="Chromo domain-like"/>
    <property type="match status" value="1"/>
</dbReference>
<accession>A0AAV2ZCE7</accession>
<comment type="caution">
    <text evidence="3">The sequence shown here is derived from an EMBL/GenBank/DDBJ whole genome shotgun (WGS) entry which is preliminary data.</text>
</comment>
<feature type="region of interest" description="Disordered" evidence="1">
    <location>
        <begin position="1"/>
        <end position="25"/>
    </location>
</feature>
<evidence type="ECO:0000313" key="3">
    <source>
        <dbReference type="EMBL" id="DBA02285.1"/>
    </source>
</evidence>
<evidence type="ECO:0000259" key="2">
    <source>
        <dbReference type="PROSITE" id="PS50013"/>
    </source>
</evidence>
<dbReference type="InterPro" id="IPR016197">
    <property type="entry name" value="Chromo-like_dom_sf"/>
</dbReference>
<feature type="non-terminal residue" evidence="3">
    <location>
        <position position="1"/>
    </location>
</feature>